<evidence type="ECO:0000313" key="1">
    <source>
        <dbReference type="EMBL" id="EFH87155.1"/>
    </source>
</evidence>
<sequence>MNTNESKKMPRQQPPKGYLTSTQVKERLNISGAMIANYVQQGKIKRIVSPGRKHGFYLESDVDKIVNELQTFFNNISEETTNADLENHKNRVN</sequence>
<keyword evidence="2" id="KW-1185">Reference proteome</keyword>
<protein>
    <recommendedName>
        <fullName evidence="3">Helix-turn-helix domain-containing protein</fullName>
    </recommendedName>
</protein>
<dbReference type="EMBL" id="ADVG01000002">
    <property type="protein sequence ID" value="EFH87155.1"/>
    <property type="molecule type" value="Genomic_DNA"/>
</dbReference>
<organism evidence="1 2">
    <name type="scientific">Ktedonobacter racemifer DSM 44963</name>
    <dbReference type="NCBI Taxonomy" id="485913"/>
    <lineage>
        <taxon>Bacteria</taxon>
        <taxon>Bacillati</taxon>
        <taxon>Chloroflexota</taxon>
        <taxon>Ktedonobacteria</taxon>
        <taxon>Ktedonobacterales</taxon>
        <taxon>Ktedonobacteraceae</taxon>
        <taxon>Ktedonobacter</taxon>
    </lineage>
</organism>
<evidence type="ECO:0008006" key="3">
    <source>
        <dbReference type="Google" id="ProtNLM"/>
    </source>
</evidence>
<dbReference type="STRING" id="485913.Krac_8482"/>
<dbReference type="AlphaFoldDB" id="D6TN05"/>
<comment type="caution">
    <text evidence="1">The sequence shown here is derived from an EMBL/GenBank/DDBJ whole genome shotgun (WGS) entry which is preliminary data.</text>
</comment>
<dbReference type="InParanoid" id="D6TN05"/>
<evidence type="ECO:0000313" key="2">
    <source>
        <dbReference type="Proteomes" id="UP000004508"/>
    </source>
</evidence>
<dbReference type="Proteomes" id="UP000004508">
    <property type="component" value="Unassembled WGS sequence"/>
</dbReference>
<proteinExistence type="predicted"/>
<gene>
    <name evidence="1" type="ORF">Krac_8482</name>
</gene>
<reference evidence="1 2" key="1">
    <citation type="journal article" date="2011" name="Stand. Genomic Sci.">
        <title>Non-contiguous finished genome sequence and contextual data of the filamentous soil bacterium Ktedonobacter racemifer type strain (SOSP1-21).</title>
        <authorList>
            <person name="Chang Y.J."/>
            <person name="Land M."/>
            <person name="Hauser L."/>
            <person name="Chertkov O."/>
            <person name="Del Rio T.G."/>
            <person name="Nolan M."/>
            <person name="Copeland A."/>
            <person name="Tice H."/>
            <person name="Cheng J.F."/>
            <person name="Lucas S."/>
            <person name="Han C."/>
            <person name="Goodwin L."/>
            <person name="Pitluck S."/>
            <person name="Ivanova N."/>
            <person name="Ovchinikova G."/>
            <person name="Pati A."/>
            <person name="Chen A."/>
            <person name="Palaniappan K."/>
            <person name="Mavromatis K."/>
            <person name="Liolios K."/>
            <person name="Brettin T."/>
            <person name="Fiebig A."/>
            <person name="Rohde M."/>
            <person name="Abt B."/>
            <person name="Goker M."/>
            <person name="Detter J.C."/>
            <person name="Woyke T."/>
            <person name="Bristow J."/>
            <person name="Eisen J.A."/>
            <person name="Markowitz V."/>
            <person name="Hugenholtz P."/>
            <person name="Kyrpides N.C."/>
            <person name="Klenk H.P."/>
            <person name="Lapidus A."/>
        </authorList>
    </citation>
    <scope>NUCLEOTIDE SEQUENCE [LARGE SCALE GENOMIC DNA]</scope>
    <source>
        <strain evidence="2">DSM 44963</strain>
    </source>
</reference>
<accession>D6TN05</accession>
<name>D6TN05_KTERA</name>